<dbReference type="Pfam" id="PF19053">
    <property type="entry name" value="EccD"/>
    <property type="match status" value="1"/>
</dbReference>
<feature type="domain" description="EccD-like transmembrane" evidence="8">
    <location>
        <begin position="104"/>
        <end position="373"/>
    </location>
</feature>
<accession>K5BII9</accession>
<sequence>MTVHYCGADRSAEVDVTLPTGTTVGELIPQLVDLVCPQAAEPGARWRLSRLGDPPLDDATTPADNDLADGELLLLCTEEIPPAHVEFDAPRRLARTLPATATPRWLSAACATTLGVFAAAVQLRAESGAGFPVAAGLALTVAVAAVLTRRTPRAGLPLSVIAVGLAAAAGYLAPHSGSVVAQALSAAAVAFAVAVALHRFLGGAVLGAVACAAGLTTAGLAAGASWALESPAIGAAIAVAALALLTASARIALALAGVGPALPTAEDTSAPDPGPESSAYTVAHTLLTGVVTGCVAAAVLGVVLVASGRSLPGIGLAAVVAAALLLRARTHCPPPPAAPRWSAGGVCAAIAALAGIAVAAPSSTVGIAAAVTAV</sequence>
<evidence type="ECO:0000313" key="10">
    <source>
        <dbReference type="Proteomes" id="UP000006265"/>
    </source>
</evidence>
<feature type="transmembrane region" description="Helical" evidence="7">
    <location>
        <begin position="279"/>
        <end position="305"/>
    </location>
</feature>
<feature type="transmembrane region" description="Helical" evidence="7">
    <location>
        <begin position="233"/>
        <end position="258"/>
    </location>
</feature>
<reference evidence="9 10" key="1">
    <citation type="journal article" date="2012" name="J. Bacteriol.">
        <title>Genome sequence of Mycobacterium hassiacum DSM 44199, a rare source of heat-stable mycobacterial proteins.</title>
        <authorList>
            <person name="Tiago I."/>
            <person name="Maranha A."/>
            <person name="Mendes V."/>
            <person name="Alarico S."/>
            <person name="Moynihan P.J."/>
            <person name="Clarke A.J."/>
            <person name="Macedo-Ribeiro S."/>
            <person name="Pereira P.J."/>
            <person name="Empadinhas N."/>
        </authorList>
    </citation>
    <scope>NUCLEOTIDE SEQUENCE [LARGE SCALE GENOMIC DNA]</scope>
    <source>
        <strain evidence="10">DSM 44199 / CIP 105218 / JCM 12690 / 3849</strain>
    </source>
</reference>
<feature type="transmembrane region" description="Helical" evidence="7">
    <location>
        <begin position="105"/>
        <end position="123"/>
    </location>
</feature>
<evidence type="ECO:0000313" key="9">
    <source>
        <dbReference type="EMBL" id="EKF21444.1"/>
    </source>
</evidence>
<dbReference type="AlphaFoldDB" id="K5BII9"/>
<dbReference type="Pfam" id="PF08817">
    <property type="entry name" value="YukD"/>
    <property type="match status" value="1"/>
</dbReference>
<feature type="transmembrane region" description="Helical" evidence="7">
    <location>
        <begin position="179"/>
        <end position="197"/>
    </location>
</feature>
<comment type="similarity">
    <text evidence="2">Belongs to the EccD/Snm4 family.</text>
</comment>
<dbReference type="Proteomes" id="UP000006265">
    <property type="component" value="Unassembled WGS sequence"/>
</dbReference>
<proteinExistence type="inferred from homology"/>
<evidence type="ECO:0000256" key="4">
    <source>
        <dbReference type="ARBA" id="ARBA00022692"/>
    </source>
</evidence>
<evidence type="ECO:0000256" key="5">
    <source>
        <dbReference type="ARBA" id="ARBA00022989"/>
    </source>
</evidence>
<feature type="transmembrane region" description="Helical" evidence="7">
    <location>
        <begin position="341"/>
        <end position="360"/>
    </location>
</feature>
<evidence type="ECO:0000259" key="8">
    <source>
        <dbReference type="Pfam" id="PF19053"/>
    </source>
</evidence>
<organism evidence="9 10">
    <name type="scientific">Mycolicibacterium hassiacum (strain DSM 44199 / CIP 105218 / JCM 12690 / 3849)</name>
    <name type="common">Mycobacterium hassiacum</name>
    <dbReference type="NCBI Taxonomy" id="1122247"/>
    <lineage>
        <taxon>Bacteria</taxon>
        <taxon>Bacillati</taxon>
        <taxon>Actinomycetota</taxon>
        <taxon>Actinomycetes</taxon>
        <taxon>Mycobacteriales</taxon>
        <taxon>Mycobacteriaceae</taxon>
        <taxon>Mycolicibacterium</taxon>
    </lineage>
</organism>
<evidence type="ECO:0000256" key="7">
    <source>
        <dbReference type="SAM" id="Phobius"/>
    </source>
</evidence>
<feature type="non-terminal residue" evidence="9">
    <location>
        <position position="374"/>
    </location>
</feature>
<keyword evidence="6 7" id="KW-0472">Membrane</keyword>
<evidence type="ECO:0000256" key="1">
    <source>
        <dbReference type="ARBA" id="ARBA00004651"/>
    </source>
</evidence>
<feature type="transmembrane region" description="Helical" evidence="7">
    <location>
        <begin position="154"/>
        <end position="173"/>
    </location>
</feature>
<evidence type="ECO:0000256" key="3">
    <source>
        <dbReference type="ARBA" id="ARBA00022475"/>
    </source>
</evidence>
<protein>
    <submittedName>
        <fullName evidence="9">Type VII secretion integral membrane protein EccD</fullName>
    </submittedName>
</protein>
<keyword evidence="4 7" id="KW-0812">Transmembrane</keyword>
<gene>
    <name evidence="9" type="ORF">C731_4582</name>
</gene>
<comment type="subcellular location">
    <subcellularLocation>
        <location evidence="1">Cell membrane</location>
        <topology evidence="1">Multi-pass membrane protein</topology>
    </subcellularLocation>
</comment>
<name>K5BII9_MYCHD</name>
<keyword evidence="3" id="KW-1003">Cell membrane</keyword>
<comment type="caution">
    <text evidence="9">The sequence shown here is derived from an EMBL/GenBank/DDBJ whole genome shotgun (WGS) entry which is preliminary data.</text>
</comment>
<dbReference type="STRING" id="1122247.GCA_000379865_03055"/>
<evidence type="ECO:0000256" key="2">
    <source>
        <dbReference type="ARBA" id="ARBA00006162"/>
    </source>
</evidence>
<dbReference type="EMBL" id="AMRA01000137">
    <property type="protein sequence ID" value="EKF21444.1"/>
    <property type="molecule type" value="Genomic_DNA"/>
</dbReference>
<dbReference type="Gene3D" id="3.10.20.90">
    <property type="entry name" value="Phosphatidylinositol 3-kinase Catalytic Subunit, Chain A, domain 1"/>
    <property type="match status" value="1"/>
</dbReference>
<evidence type="ECO:0000256" key="6">
    <source>
        <dbReference type="ARBA" id="ARBA00023136"/>
    </source>
</evidence>
<feature type="transmembrane region" description="Helical" evidence="7">
    <location>
        <begin position="204"/>
        <end position="227"/>
    </location>
</feature>
<keyword evidence="5 7" id="KW-1133">Transmembrane helix</keyword>
<dbReference type="eggNOG" id="ENOG502ZAY5">
    <property type="taxonomic scope" value="Bacteria"/>
</dbReference>
<dbReference type="InterPro" id="IPR044049">
    <property type="entry name" value="EccD_transm"/>
</dbReference>
<dbReference type="InterPro" id="IPR024962">
    <property type="entry name" value="YukD-like"/>
</dbReference>
<dbReference type="GO" id="GO:0005886">
    <property type="term" value="C:plasma membrane"/>
    <property type="evidence" value="ECO:0007669"/>
    <property type="project" value="UniProtKB-SubCell"/>
</dbReference>
<keyword evidence="10" id="KW-1185">Reference proteome</keyword>
<feature type="transmembrane region" description="Helical" evidence="7">
    <location>
        <begin position="129"/>
        <end position="147"/>
    </location>
</feature>
<dbReference type="RefSeq" id="WP_005632070.1">
    <property type="nucleotide sequence ID" value="NZ_AMRA01000137.1"/>
</dbReference>
<dbReference type="NCBIfam" id="TIGR03920">
    <property type="entry name" value="T7SS_EccD"/>
    <property type="match status" value="1"/>
</dbReference>
<dbReference type="InterPro" id="IPR006707">
    <property type="entry name" value="T7SS_EccD"/>
</dbReference>